<accession>A0A1S2M5S4</accession>
<dbReference type="CDD" id="cd05568">
    <property type="entry name" value="PTS_IIB_bgl_like"/>
    <property type="match status" value="1"/>
</dbReference>
<dbReference type="Proteomes" id="UP000180057">
    <property type="component" value="Unassembled WGS sequence"/>
</dbReference>
<dbReference type="GO" id="GO:0003700">
    <property type="term" value="F:DNA-binding transcription factor activity"/>
    <property type="evidence" value="ECO:0007669"/>
    <property type="project" value="InterPro"/>
</dbReference>
<dbReference type="Pfam" id="PF00359">
    <property type="entry name" value="PTS_EIIA_2"/>
    <property type="match status" value="1"/>
</dbReference>
<gene>
    <name evidence="9" type="ORF">BKP45_10110</name>
</gene>
<evidence type="ECO:0000256" key="5">
    <source>
        <dbReference type="ARBA" id="ARBA00023163"/>
    </source>
</evidence>
<dbReference type="InterPro" id="IPR050661">
    <property type="entry name" value="BglG_antiterminators"/>
</dbReference>
<dbReference type="Gene3D" id="3.40.930.10">
    <property type="entry name" value="Mannitol-specific EII, Chain A"/>
    <property type="match status" value="1"/>
</dbReference>
<evidence type="ECO:0000259" key="8">
    <source>
        <dbReference type="PROSITE" id="PS51372"/>
    </source>
</evidence>
<dbReference type="SUPFAM" id="SSF63520">
    <property type="entry name" value="PTS-regulatory domain, PRD"/>
    <property type="match status" value="2"/>
</dbReference>
<dbReference type="OrthoDB" id="3710983at2"/>
<organism evidence="9 10">
    <name type="scientific">Anaerobacillus alkalidiazotrophicus</name>
    <dbReference type="NCBI Taxonomy" id="472963"/>
    <lineage>
        <taxon>Bacteria</taxon>
        <taxon>Bacillati</taxon>
        <taxon>Bacillota</taxon>
        <taxon>Bacilli</taxon>
        <taxon>Bacillales</taxon>
        <taxon>Bacillaceae</taxon>
        <taxon>Anaerobacillus</taxon>
    </lineage>
</organism>
<keyword evidence="5" id="KW-0804">Transcription</keyword>
<keyword evidence="1" id="KW-0808">Transferase</keyword>
<evidence type="ECO:0008006" key="11">
    <source>
        <dbReference type="Google" id="ProtNLM"/>
    </source>
</evidence>
<feature type="domain" description="PTS EIIA type-2" evidence="6">
    <location>
        <begin position="547"/>
        <end position="689"/>
    </location>
</feature>
<dbReference type="Pfam" id="PF00874">
    <property type="entry name" value="PRD"/>
    <property type="match status" value="2"/>
</dbReference>
<dbReference type="Gene3D" id="3.40.50.2300">
    <property type="match status" value="1"/>
</dbReference>
<evidence type="ECO:0000256" key="3">
    <source>
        <dbReference type="ARBA" id="ARBA00023015"/>
    </source>
</evidence>
<dbReference type="RefSeq" id="WP_071389572.1">
    <property type="nucleotide sequence ID" value="NZ_MLQS01000015.1"/>
</dbReference>
<dbReference type="PROSITE" id="PS51094">
    <property type="entry name" value="PTS_EIIA_TYPE_2"/>
    <property type="match status" value="1"/>
</dbReference>
<evidence type="ECO:0000256" key="1">
    <source>
        <dbReference type="ARBA" id="ARBA00022679"/>
    </source>
</evidence>
<dbReference type="InterPro" id="IPR007737">
    <property type="entry name" value="Mga_HTH"/>
</dbReference>
<evidence type="ECO:0000256" key="4">
    <source>
        <dbReference type="ARBA" id="ARBA00023159"/>
    </source>
</evidence>
<keyword evidence="10" id="KW-1185">Reference proteome</keyword>
<evidence type="ECO:0000313" key="10">
    <source>
        <dbReference type="Proteomes" id="UP000180057"/>
    </source>
</evidence>
<feature type="domain" description="PRD" evidence="8">
    <location>
        <begin position="191"/>
        <end position="296"/>
    </location>
</feature>
<evidence type="ECO:0000259" key="7">
    <source>
        <dbReference type="PROSITE" id="PS51099"/>
    </source>
</evidence>
<evidence type="ECO:0000313" key="9">
    <source>
        <dbReference type="EMBL" id="OIJ20132.1"/>
    </source>
</evidence>
<dbReference type="EMBL" id="MLQS01000015">
    <property type="protein sequence ID" value="OIJ20132.1"/>
    <property type="molecule type" value="Genomic_DNA"/>
</dbReference>
<keyword evidence="4" id="KW-0010">Activator</keyword>
<dbReference type="InterPro" id="IPR001034">
    <property type="entry name" value="DeoR_HTH"/>
</dbReference>
<dbReference type="Pfam" id="PF08220">
    <property type="entry name" value="HTH_DeoR"/>
    <property type="match status" value="1"/>
</dbReference>
<protein>
    <recommendedName>
        <fullName evidence="11">PTS system EIIA component</fullName>
    </recommendedName>
</protein>
<sequence>MLSVRQQKMLIHLLEKGDYVKLADFQHQFDISMRTVRHDLLFLEDWLQQQHITLERNRKLGVFIHVDEKERYSLVAQLQKRPNFVDAKERTKLMLKQLLEGSKVASEQFLSEFQISKNTFLLDVQSVREWLVAHKLELIREQGLMYIQGKESDVRRAYLELLRENFTEDKILQLILGRSESNLIGMSNGDWFKLEEIDTLNDVVLQLEKELQIEFSDSSYSALILHLLMAVERLRANHLIKMDQDLLDELKASSEFRLIQKIISSQLTDFEIIIPEEEIGYITQHVLGAQRGQDESQEDKMYVDMAEKIVTKVEERLNLPIMDRGKVIEGLAIHLKPAFYRYKYNLQCENPLLDQMEIMYGSLLTVIEEIVQSLFEPLSLYFNRHELSYIALHVCSGLDQRVLPYKTKVAIVCSSGLGTSAILQRKMTALYPQVTVVKKYSYKELFNTKVIEAELLISTIDIQFPLSIPVINVSPLLTSADQRKLLSFIGEPQKVEQEEGKLLQLVNEVLQIMEKHSTIHQQHELMTDLFSYFQGQAKSEMNKHLSDFLPVHSIHLQERETDWIKVIEMSNALLMKSGCTNKAYEVSLIEMANQSNHHFIITEGVAFPHAAPENGVFETGFSLITLKEPIRFGARKEKVWLILTMAATDQHQHLKALATILEALNDQEFMELLRYGSDPKEIWQQLRKKEAQSQ</sequence>
<dbReference type="InterPro" id="IPR002178">
    <property type="entry name" value="PTS_EIIA_type-2_dom"/>
</dbReference>
<dbReference type="AlphaFoldDB" id="A0A1S2M5S4"/>
<dbReference type="Gene3D" id="1.10.1790.10">
    <property type="entry name" value="PRD domain"/>
    <property type="match status" value="2"/>
</dbReference>
<dbReference type="PROSITE" id="PS51372">
    <property type="entry name" value="PRD_2"/>
    <property type="match status" value="2"/>
</dbReference>
<reference evidence="9 10" key="1">
    <citation type="submission" date="2016-10" db="EMBL/GenBank/DDBJ databases">
        <title>Draft genome sequences of four alkaliphilic bacteria belonging to the Anaerobacillus genus.</title>
        <authorList>
            <person name="Bassil N.M."/>
            <person name="Lloyd J.R."/>
        </authorList>
    </citation>
    <scope>NUCLEOTIDE SEQUENCE [LARGE SCALE GENOMIC DNA]</scope>
    <source>
        <strain evidence="9 10">DSM 22531</strain>
    </source>
</reference>
<dbReference type="SUPFAM" id="SSF52794">
    <property type="entry name" value="PTS system IIB component-like"/>
    <property type="match status" value="1"/>
</dbReference>
<dbReference type="InterPro" id="IPR036095">
    <property type="entry name" value="PTS_EIIB-like_sf"/>
</dbReference>
<feature type="domain" description="PTS EIIB type-2" evidence="7">
    <location>
        <begin position="407"/>
        <end position="497"/>
    </location>
</feature>
<dbReference type="PANTHER" id="PTHR30185">
    <property type="entry name" value="CRYPTIC BETA-GLUCOSIDE BGL OPERON ANTITERMINATOR"/>
    <property type="match status" value="1"/>
</dbReference>
<dbReference type="InterPro" id="IPR036634">
    <property type="entry name" value="PRD_sf"/>
</dbReference>
<evidence type="ECO:0000259" key="6">
    <source>
        <dbReference type="PROSITE" id="PS51094"/>
    </source>
</evidence>
<dbReference type="Pfam" id="PF05043">
    <property type="entry name" value="Mga"/>
    <property type="match status" value="1"/>
</dbReference>
<name>A0A1S2M5S4_9BACI</name>
<dbReference type="PROSITE" id="PS51099">
    <property type="entry name" value="PTS_EIIB_TYPE_2"/>
    <property type="match status" value="1"/>
</dbReference>
<dbReference type="InterPro" id="IPR016152">
    <property type="entry name" value="PTrfase/Anion_transptr"/>
</dbReference>
<feature type="domain" description="PRD" evidence="8">
    <location>
        <begin position="297"/>
        <end position="404"/>
    </location>
</feature>
<dbReference type="InterPro" id="IPR013011">
    <property type="entry name" value="PTS_EIIB_2"/>
</dbReference>
<dbReference type="STRING" id="472963.BKP45_10110"/>
<keyword evidence="3" id="KW-0805">Transcription regulation</keyword>
<comment type="caution">
    <text evidence="9">The sequence shown here is derived from an EMBL/GenBank/DDBJ whole genome shotgun (WGS) entry which is preliminary data.</text>
</comment>
<keyword evidence="2" id="KW-0677">Repeat</keyword>
<dbReference type="GO" id="GO:0008982">
    <property type="term" value="F:protein-N(PI)-phosphohistidine-sugar phosphotransferase activity"/>
    <property type="evidence" value="ECO:0007669"/>
    <property type="project" value="InterPro"/>
</dbReference>
<evidence type="ECO:0000256" key="2">
    <source>
        <dbReference type="ARBA" id="ARBA00022737"/>
    </source>
</evidence>
<dbReference type="InterPro" id="IPR011608">
    <property type="entry name" value="PRD"/>
</dbReference>
<dbReference type="PANTHER" id="PTHR30185:SF18">
    <property type="entry name" value="TRANSCRIPTIONAL REGULATOR MTLR"/>
    <property type="match status" value="1"/>
</dbReference>
<dbReference type="SUPFAM" id="SSF55804">
    <property type="entry name" value="Phoshotransferase/anion transport protein"/>
    <property type="match status" value="1"/>
</dbReference>
<dbReference type="GO" id="GO:0009401">
    <property type="term" value="P:phosphoenolpyruvate-dependent sugar phosphotransferase system"/>
    <property type="evidence" value="ECO:0007669"/>
    <property type="project" value="InterPro"/>
</dbReference>
<proteinExistence type="predicted"/>